<dbReference type="Pfam" id="PF03348">
    <property type="entry name" value="Serinc"/>
    <property type="match status" value="1"/>
</dbReference>
<dbReference type="InterPro" id="IPR005016">
    <property type="entry name" value="TDE1/TMS"/>
</dbReference>
<evidence type="ECO:0000256" key="3">
    <source>
        <dbReference type="ARBA" id="ARBA00022692"/>
    </source>
</evidence>
<accession>A0AAW0I796</accession>
<dbReference type="PANTHER" id="PTHR10383">
    <property type="entry name" value="SERINE INCORPORATOR"/>
    <property type="match status" value="1"/>
</dbReference>
<keyword evidence="4 6" id="KW-1133">Transmembrane helix</keyword>
<dbReference type="EMBL" id="JBBHLL010000201">
    <property type="protein sequence ID" value="KAK7810192.1"/>
    <property type="molecule type" value="Genomic_DNA"/>
</dbReference>
<gene>
    <name evidence="7" type="ORF">U0070_010356</name>
</gene>
<evidence type="ECO:0000313" key="8">
    <source>
        <dbReference type="Proteomes" id="UP001488838"/>
    </source>
</evidence>
<feature type="transmembrane region" description="Helical" evidence="6">
    <location>
        <begin position="193"/>
        <end position="212"/>
    </location>
</feature>
<feature type="transmembrane region" description="Helical" evidence="6">
    <location>
        <begin position="105"/>
        <end position="123"/>
    </location>
</feature>
<evidence type="ECO:0000256" key="6">
    <source>
        <dbReference type="SAM" id="Phobius"/>
    </source>
</evidence>
<feature type="non-terminal residue" evidence="7">
    <location>
        <position position="575"/>
    </location>
</feature>
<organism evidence="7 8">
    <name type="scientific">Myodes glareolus</name>
    <name type="common">Bank vole</name>
    <name type="synonym">Clethrionomys glareolus</name>
    <dbReference type="NCBI Taxonomy" id="447135"/>
    <lineage>
        <taxon>Eukaryota</taxon>
        <taxon>Metazoa</taxon>
        <taxon>Chordata</taxon>
        <taxon>Craniata</taxon>
        <taxon>Vertebrata</taxon>
        <taxon>Euteleostomi</taxon>
        <taxon>Mammalia</taxon>
        <taxon>Eutheria</taxon>
        <taxon>Euarchontoglires</taxon>
        <taxon>Glires</taxon>
        <taxon>Rodentia</taxon>
        <taxon>Myomorpha</taxon>
        <taxon>Muroidea</taxon>
        <taxon>Cricetidae</taxon>
        <taxon>Arvicolinae</taxon>
        <taxon>Myodes</taxon>
    </lineage>
</organism>
<feature type="transmembrane region" description="Helical" evidence="6">
    <location>
        <begin position="381"/>
        <end position="399"/>
    </location>
</feature>
<feature type="transmembrane region" description="Helical" evidence="6">
    <location>
        <begin position="262"/>
        <end position="289"/>
    </location>
</feature>
<evidence type="ECO:0000256" key="2">
    <source>
        <dbReference type="ARBA" id="ARBA00006665"/>
    </source>
</evidence>
<keyword evidence="5 6" id="KW-0472">Membrane</keyword>
<evidence type="ECO:0000256" key="1">
    <source>
        <dbReference type="ARBA" id="ARBA00004141"/>
    </source>
</evidence>
<dbReference type="AlphaFoldDB" id="A0AAW0I796"/>
<feature type="transmembrane region" description="Helical" evidence="6">
    <location>
        <begin position="224"/>
        <end position="250"/>
    </location>
</feature>
<feature type="transmembrane region" description="Helical" evidence="6">
    <location>
        <begin position="531"/>
        <end position="555"/>
    </location>
</feature>
<evidence type="ECO:0000313" key="7">
    <source>
        <dbReference type="EMBL" id="KAK7810192.1"/>
    </source>
</evidence>
<name>A0AAW0I796_MYOGA</name>
<comment type="subcellular location">
    <subcellularLocation>
        <location evidence="1">Membrane</location>
        <topology evidence="1">Multi-pass membrane protein</topology>
    </subcellularLocation>
</comment>
<proteinExistence type="inferred from homology"/>
<dbReference type="GO" id="GO:0016020">
    <property type="term" value="C:membrane"/>
    <property type="evidence" value="ECO:0007669"/>
    <property type="project" value="UniProtKB-SubCell"/>
</dbReference>
<dbReference type="Proteomes" id="UP001488838">
    <property type="component" value="Unassembled WGS sequence"/>
</dbReference>
<keyword evidence="8" id="KW-1185">Reference proteome</keyword>
<reference evidence="7 8" key="1">
    <citation type="journal article" date="2023" name="bioRxiv">
        <title>Conserved and derived expression patterns and positive selection on dental genes reveal complex evolutionary context of ever-growing rodent molars.</title>
        <authorList>
            <person name="Calamari Z.T."/>
            <person name="Song A."/>
            <person name="Cohen E."/>
            <person name="Akter M."/>
            <person name="Roy R.D."/>
            <person name="Hallikas O."/>
            <person name="Christensen M.M."/>
            <person name="Li P."/>
            <person name="Marangoni P."/>
            <person name="Jernvall J."/>
            <person name="Klein O.D."/>
        </authorList>
    </citation>
    <scope>NUCLEOTIDE SEQUENCE [LARGE SCALE GENOMIC DNA]</scope>
    <source>
        <strain evidence="7">V071</strain>
    </source>
</reference>
<feature type="transmembrane region" description="Helical" evidence="6">
    <location>
        <begin position="301"/>
        <end position="319"/>
    </location>
</feature>
<protein>
    <recommendedName>
        <fullName evidence="9">Serine incorporator 4</fullName>
    </recommendedName>
</protein>
<feature type="transmembrane region" description="Helical" evidence="6">
    <location>
        <begin position="161"/>
        <end position="181"/>
    </location>
</feature>
<evidence type="ECO:0000256" key="5">
    <source>
        <dbReference type="ARBA" id="ARBA00023136"/>
    </source>
</evidence>
<evidence type="ECO:0000256" key="4">
    <source>
        <dbReference type="ARBA" id="ARBA00022989"/>
    </source>
</evidence>
<comment type="caution">
    <text evidence="7">The sequence shown here is derived from an EMBL/GenBank/DDBJ whole genome shotgun (WGS) entry which is preliminary data.</text>
</comment>
<keyword evidence="3 6" id="KW-0812">Transmembrane</keyword>
<dbReference type="PANTHER" id="PTHR10383:SF5">
    <property type="entry name" value="SERINE INCORPORATOR 4"/>
    <property type="match status" value="1"/>
</dbReference>
<sequence>MDLHLTSGSKTIGAKTITGRGTTLGLAQQHDGVGDVMAKNPVYQWEGGVCNLTFNPTQYTPSLAKLHLCFLHLLYSQVSCCGPVSWTSCCHSRQPSLTESSCSRLLYILLHLGASAICCLLLSRTVVERVWGKAHGIQMPSALCAHLFGNLDCPVLSGSGAVYRVCAGTATFHLLQAVLLVRLHSPTSPRAQLHNSFWSFKLLFLLGLWTAAFCIPDEHLFPAWHYIGICGGFTFILLQLVLITAFAHSWNKNWQTGAAQDCSWFLAVFLTTLGFYSMAGVGALLLFHHYTHPDGCLLNKMLLSLHLCFCGLLSFLAIAPCIRLKHPSSGLLQASIISCYIIYLTFSALSSRPPETITFQGQNHTLCLPGQNKMEPQIPDTSVAVLSAGIMYACVLFACNEASYLAELFGPLWIIKVYNHEFQKPSLCFCCPQTVEPEDGEPSGQSRQRLNPVKCQRVLKGLHNTRVRPAEQETPPAVQVQSQHLSYSYSAFHFTFFLASLYVMVTLTNWFSYEGAELEKTFTKGSWATFWVKVASCWACVLLSMGLLLAPLCWLPTQNHHPGIFRQHCHHVSTA</sequence>
<feature type="transmembrane region" description="Helical" evidence="6">
    <location>
        <begin position="491"/>
        <end position="511"/>
    </location>
</feature>
<comment type="similarity">
    <text evidence="2">Belongs to the TDE1 family.</text>
</comment>
<evidence type="ECO:0008006" key="9">
    <source>
        <dbReference type="Google" id="ProtNLM"/>
    </source>
</evidence>